<accession>A0A1R2D3Z1</accession>
<protein>
    <submittedName>
        <fullName evidence="1">Uncharacterized protein</fullName>
    </submittedName>
</protein>
<reference evidence="1 2" key="1">
    <citation type="submission" date="2016-11" db="EMBL/GenBank/DDBJ databases">
        <title>The macronuclear genome of Stentor coeruleus: a giant cell with tiny introns.</title>
        <authorList>
            <person name="Slabodnick M."/>
            <person name="Ruby J.G."/>
            <person name="Reiff S.B."/>
            <person name="Swart E.C."/>
            <person name="Gosai S."/>
            <person name="Prabakaran S."/>
            <person name="Witkowska E."/>
            <person name="Larue G.E."/>
            <person name="Fisher S."/>
            <person name="Freeman R.M."/>
            <person name="Gunawardena J."/>
            <person name="Chu W."/>
            <person name="Stover N.A."/>
            <person name="Gregory B.D."/>
            <person name="Nowacki M."/>
            <person name="Derisi J."/>
            <person name="Roy S.W."/>
            <person name="Marshall W.F."/>
            <person name="Sood P."/>
        </authorList>
    </citation>
    <scope>NUCLEOTIDE SEQUENCE [LARGE SCALE GENOMIC DNA]</scope>
    <source>
        <strain evidence="1">WM001</strain>
    </source>
</reference>
<sequence>MEDQSQIQTQDCIAKCKKLILDCYSEYIPLWLTGATKTEIKGLKVAAAIIKYEGKKKFRPRIHHDHLNTETTTDKLRKRYMRTYYNSEFCVEAIKHSSEVEILKFKRLDEMKYAKILKPINIMFMQRWLNLNDEEIYQGLLLAFIRGIYSAVNAQIAVPSSNHRDNYPNISVEDRKKALLGGFVRNVVNRGNKSTDRRRPYSTDIGAHSRGISLFCDPETSKRRKLKDQKGNGLITSWITNVPLAHCSLYQESFASQLRRDIF</sequence>
<evidence type="ECO:0000313" key="2">
    <source>
        <dbReference type="Proteomes" id="UP000187209"/>
    </source>
</evidence>
<evidence type="ECO:0000313" key="1">
    <source>
        <dbReference type="EMBL" id="OMJ95979.1"/>
    </source>
</evidence>
<dbReference type="EMBL" id="MPUH01000005">
    <property type="protein sequence ID" value="OMJ95979.1"/>
    <property type="molecule type" value="Genomic_DNA"/>
</dbReference>
<proteinExistence type="predicted"/>
<dbReference type="Proteomes" id="UP000187209">
    <property type="component" value="Unassembled WGS sequence"/>
</dbReference>
<organism evidence="1 2">
    <name type="scientific">Stentor coeruleus</name>
    <dbReference type="NCBI Taxonomy" id="5963"/>
    <lineage>
        <taxon>Eukaryota</taxon>
        <taxon>Sar</taxon>
        <taxon>Alveolata</taxon>
        <taxon>Ciliophora</taxon>
        <taxon>Postciliodesmatophora</taxon>
        <taxon>Heterotrichea</taxon>
        <taxon>Heterotrichida</taxon>
        <taxon>Stentoridae</taxon>
        <taxon>Stentor</taxon>
    </lineage>
</organism>
<keyword evidence="2" id="KW-1185">Reference proteome</keyword>
<dbReference type="AlphaFoldDB" id="A0A1R2D3Z1"/>
<gene>
    <name evidence="1" type="ORF">SteCoe_542</name>
</gene>
<comment type="caution">
    <text evidence="1">The sequence shown here is derived from an EMBL/GenBank/DDBJ whole genome shotgun (WGS) entry which is preliminary data.</text>
</comment>
<name>A0A1R2D3Z1_9CILI</name>
<dbReference type="OrthoDB" id="305484at2759"/>